<dbReference type="PANTHER" id="PTHR47234:SF2">
    <property type="entry name" value="TONB-DEPENDENT RECEPTOR"/>
    <property type="match status" value="1"/>
</dbReference>
<evidence type="ECO:0000259" key="12">
    <source>
        <dbReference type="Pfam" id="PF00593"/>
    </source>
</evidence>
<protein>
    <submittedName>
        <fullName evidence="14">TonB-dependent receptor</fullName>
    </submittedName>
</protein>
<dbReference type="Gene3D" id="2.40.170.20">
    <property type="entry name" value="TonB-dependent receptor, beta-barrel domain"/>
    <property type="match status" value="1"/>
</dbReference>
<dbReference type="InterPro" id="IPR039426">
    <property type="entry name" value="TonB-dep_rcpt-like"/>
</dbReference>
<proteinExistence type="inferred from homology"/>
<comment type="subcellular location">
    <subcellularLocation>
        <location evidence="1 8">Cell outer membrane</location>
        <topology evidence="1 8">Multi-pass membrane protein</topology>
    </subcellularLocation>
</comment>
<keyword evidence="15" id="KW-1185">Reference proteome</keyword>
<feature type="region of interest" description="Disordered" evidence="10">
    <location>
        <begin position="727"/>
        <end position="751"/>
    </location>
</feature>
<organism evidence="14 15">
    <name type="scientific">Lysobacter capsici AZ78</name>
    <dbReference type="NCBI Taxonomy" id="1444315"/>
    <lineage>
        <taxon>Bacteria</taxon>
        <taxon>Pseudomonadati</taxon>
        <taxon>Pseudomonadota</taxon>
        <taxon>Gammaproteobacteria</taxon>
        <taxon>Lysobacterales</taxon>
        <taxon>Lysobacteraceae</taxon>
        <taxon>Lysobacter</taxon>
    </lineage>
</organism>
<keyword evidence="2 8" id="KW-0813">Transport</keyword>
<dbReference type="PANTHER" id="PTHR47234">
    <property type="match status" value="1"/>
</dbReference>
<dbReference type="SUPFAM" id="SSF56935">
    <property type="entry name" value="Porins"/>
    <property type="match status" value="1"/>
</dbReference>
<keyword evidence="11" id="KW-0732">Signal</keyword>
<dbReference type="Gene3D" id="2.170.130.10">
    <property type="entry name" value="TonB-dependent receptor, plug domain"/>
    <property type="match status" value="1"/>
</dbReference>
<feature type="domain" description="TonB-dependent receptor plug" evidence="13">
    <location>
        <begin position="58"/>
        <end position="170"/>
    </location>
</feature>
<keyword evidence="14" id="KW-0675">Receptor</keyword>
<feature type="domain" description="TonB-dependent receptor-like beta-barrel" evidence="12">
    <location>
        <begin position="437"/>
        <end position="982"/>
    </location>
</feature>
<dbReference type="PROSITE" id="PS52016">
    <property type="entry name" value="TONB_DEPENDENT_REC_3"/>
    <property type="match status" value="1"/>
</dbReference>
<keyword evidence="5 9" id="KW-0798">TonB box</keyword>
<evidence type="ECO:0000256" key="2">
    <source>
        <dbReference type="ARBA" id="ARBA00022448"/>
    </source>
</evidence>
<dbReference type="Pfam" id="PF00593">
    <property type="entry name" value="TonB_dep_Rec_b-barrel"/>
    <property type="match status" value="1"/>
</dbReference>
<comment type="caution">
    <text evidence="14">The sequence shown here is derived from an EMBL/GenBank/DDBJ whole genome shotgun (WGS) entry which is preliminary data.</text>
</comment>
<evidence type="ECO:0000256" key="1">
    <source>
        <dbReference type="ARBA" id="ARBA00004571"/>
    </source>
</evidence>
<evidence type="ECO:0000313" key="15">
    <source>
        <dbReference type="Proteomes" id="UP000023435"/>
    </source>
</evidence>
<name>A0A108U842_9GAMM</name>
<feature type="region of interest" description="Disordered" evidence="10">
    <location>
        <begin position="583"/>
        <end position="603"/>
    </location>
</feature>
<feature type="signal peptide" evidence="11">
    <location>
        <begin position="1"/>
        <end position="31"/>
    </location>
</feature>
<dbReference type="InterPro" id="IPR012910">
    <property type="entry name" value="Plug_dom"/>
</dbReference>
<feature type="compositionally biased region" description="Polar residues" evidence="10">
    <location>
        <begin position="583"/>
        <end position="599"/>
    </location>
</feature>
<evidence type="ECO:0000256" key="4">
    <source>
        <dbReference type="ARBA" id="ARBA00022692"/>
    </source>
</evidence>
<evidence type="ECO:0000256" key="11">
    <source>
        <dbReference type="SAM" id="SignalP"/>
    </source>
</evidence>
<reference evidence="14 15" key="1">
    <citation type="journal article" date="2014" name="Genome Announc.">
        <title>Draft Genome Sequence of Lysobacter capsici AZ78, a Bacterium Antagonistic to Plant-Pathogenic Oomycetes.</title>
        <authorList>
            <person name="Puopolo G."/>
            <person name="Sonego P."/>
            <person name="Engelen K."/>
            <person name="Pertot I."/>
        </authorList>
    </citation>
    <scope>NUCLEOTIDE SEQUENCE [LARGE SCALE GENOMIC DNA]</scope>
    <source>
        <strain evidence="14 15">AZ78</strain>
    </source>
</reference>
<dbReference type="InterPro" id="IPR036942">
    <property type="entry name" value="Beta-barrel_TonB_sf"/>
</dbReference>
<dbReference type="OrthoDB" id="6276154at2"/>
<keyword evidence="7 8" id="KW-0998">Cell outer membrane</keyword>
<keyword evidence="6 8" id="KW-0472">Membrane</keyword>
<keyword evidence="4 8" id="KW-0812">Transmembrane</keyword>
<evidence type="ECO:0000256" key="10">
    <source>
        <dbReference type="SAM" id="MobiDB-lite"/>
    </source>
</evidence>
<dbReference type="EMBL" id="JAJA02000001">
    <property type="protein sequence ID" value="KWS04299.1"/>
    <property type="molecule type" value="Genomic_DNA"/>
</dbReference>
<feature type="chain" id="PRO_5007131661" evidence="11">
    <location>
        <begin position="32"/>
        <end position="1018"/>
    </location>
</feature>
<dbReference type="GO" id="GO:0009279">
    <property type="term" value="C:cell outer membrane"/>
    <property type="evidence" value="ECO:0007669"/>
    <property type="project" value="UniProtKB-SubCell"/>
</dbReference>
<sequence>MILKTNQLRDAITFALAVSSTALVGTGAAFAQETGSKEATTLDRVEVTGSRIRQVDVETAAPVLQISRAEIEKQGYKSVADILQNITAAGSPAISRTSPLSSGESVGGYYIDLRNLGANRTLVLVNGKRLGATNDGLQDVSSIPSGMVERIEVLKDGASTIYGSDAIAGVINIITRKNFEGAEANAYIGQWGQGDGTRQSYDFTMGFTGDRGSVTIGAEYAKEDPVWARDRWFSQAGAPTGPKSEPRDFVFSGTTQWGALLAPVGRNAAGNPVDAWTGRPLTSPGFTNPATGLPVSNPRFLARETAGLDPKNADNFRARNGSDVSLPSSQSTVYSGIERKSLFVNAGYDITDWLRFDTDIQYNDRDSFAQNAGYPFQSAVLAPGFNTPLSIDSYYNPLGNQRTGPLPPFLTAPTAVHFVRRGWEVPRQVRNSLTTYRFTGAFSGSFELGEGKIWDWDAGYLLNENKATQISTGNLNVANVRRAVGPSFLNAQGQVQCGTQANPIALGVGGGQCTPWNPLLPFGYAGANGLNDPNVQKYLYQNGQAVGKTKTTDYFVNFSGTLATLPAGDLSLAVGYEHRKEQGNFSPDALSQTGGSTDLASGPTGGSYSLDEFYGELQIPILADMPGAKELTVNLATRYSDYDTFGDTVNSKFGVKWKPIDSLLVRATYAEGFRAPTISDLYGGLSQSFSFYTDPCDTLFGNSGGSAACVGNSDPRLRVPANFRQPANTATGLAPRPSTQTGTPFLSGSNDQLVPETSTSKTFGIVWSPGFVENLNLSLDWWNIKIENAITGDSPSQVLADCYTRGITSRCNVEQDPSRSRFTRDPVTGGVNSFIFAPINVGYNEVEGFDFDVNYRIDTQWGRFGLAWLSSYTVKNELQTDVLGEAVPSQQNGFGGFFRLRSNLNLSWDKGPWGFTWGMRYYSGVKENCSFDDRCSLPDYTAPEFNGANTPMNEIGSNTFHDMQVRFNAPWNATIAVGANNVFEHYSAPNYDNPNSGYAYYGGYDIGRFIYFKYQQRF</sequence>
<dbReference type="AlphaFoldDB" id="A0A108U842"/>
<dbReference type="InterPro" id="IPR037066">
    <property type="entry name" value="Plug_dom_sf"/>
</dbReference>
<evidence type="ECO:0000313" key="14">
    <source>
        <dbReference type="EMBL" id="KWS04299.1"/>
    </source>
</evidence>
<evidence type="ECO:0000256" key="9">
    <source>
        <dbReference type="RuleBase" id="RU003357"/>
    </source>
</evidence>
<dbReference type="InterPro" id="IPR000531">
    <property type="entry name" value="Beta-barrel_TonB"/>
</dbReference>
<dbReference type="RefSeq" id="WP_060410483.1">
    <property type="nucleotide sequence ID" value="NZ_JAJA02000001.1"/>
</dbReference>
<keyword evidence="3 8" id="KW-1134">Transmembrane beta strand</keyword>
<comment type="similarity">
    <text evidence="8 9">Belongs to the TonB-dependent receptor family.</text>
</comment>
<evidence type="ECO:0000256" key="3">
    <source>
        <dbReference type="ARBA" id="ARBA00022452"/>
    </source>
</evidence>
<dbReference type="Proteomes" id="UP000023435">
    <property type="component" value="Unassembled WGS sequence"/>
</dbReference>
<evidence type="ECO:0000256" key="8">
    <source>
        <dbReference type="PROSITE-ProRule" id="PRU01360"/>
    </source>
</evidence>
<evidence type="ECO:0000256" key="6">
    <source>
        <dbReference type="ARBA" id="ARBA00023136"/>
    </source>
</evidence>
<evidence type="ECO:0000259" key="13">
    <source>
        <dbReference type="Pfam" id="PF07715"/>
    </source>
</evidence>
<evidence type="ECO:0000256" key="7">
    <source>
        <dbReference type="ARBA" id="ARBA00023237"/>
    </source>
</evidence>
<evidence type="ECO:0000256" key="5">
    <source>
        <dbReference type="ARBA" id="ARBA00023077"/>
    </source>
</evidence>
<gene>
    <name evidence="14" type="ORF">AZ78_1848</name>
</gene>
<dbReference type="Pfam" id="PF07715">
    <property type="entry name" value="Plug"/>
    <property type="match status" value="1"/>
</dbReference>
<accession>A0A108U842</accession>